<keyword evidence="2" id="KW-1185">Reference proteome</keyword>
<comment type="caution">
    <text evidence="1">The sequence shown here is derived from an EMBL/GenBank/DDBJ whole genome shotgun (WGS) entry which is preliminary data.</text>
</comment>
<organism evidence="1 2">
    <name type="scientific">Rhynchophorus ferrugineus</name>
    <name type="common">Red palm weevil</name>
    <name type="synonym">Curculio ferrugineus</name>
    <dbReference type="NCBI Taxonomy" id="354439"/>
    <lineage>
        <taxon>Eukaryota</taxon>
        <taxon>Metazoa</taxon>
        <taxon>Ecdysozoa</taxon>
        <taxon>Arthropoda</taxon>
        <taxon>Hexapoda</taxon>
        <taxon>Insecta</taxon>
        <taxon>Pterygota</taxon>
        <taxon>Neoptera</taxon>
        <taxon>Endopterygota</taxon>
        <taxon>Coleoptera</taxon>
        <taxon>Polyphaga</taxon>
        <taxon>Cucujiformia</taxon>
        <taxon>Curculionidae</taxon>
        <taxon>Dryophthorinae</taxon>
        <taxon>Rhynchophorus</taxon>
    </lineage>
</organism>
<protein>
    <submittedName>
        <fullName evidence="1">Uncharacterized protein</fullName>
    </submittedName>
</protein>
<gene>
    <name evidence="1" type="ORF">GWI33_008765</name>
</gene>
<sequence length="72" mass="8419">MFVPLHVLLQPALVNLDLKREYLMFPVKQDLSLLMGTAFKPTDTESRVYFINSNIIKMFAIIITYVYYESDV</sequence>
<proteinExistence type="predicted"/>
<evidence type="ECO:0000313" key="2">
    <source>
        <dbReference type="Proteomes" id="UP000625711"/>
    </source>
</evidence>
<dbReference type="EMBL" id="JAACXV010000406">
    <property type="protein sequence ID" value="KAF7278149.1"/>
    <property type="molecule type" value="Genomic_DNA"/>
</dbReference>
<evidence type="ECO:0000313" key="1">
    <source>
        <dbReference type="EMBL" id="KAF7278149.1"/>
    </source>
</evidence>
<accession>A0A834IEA7</accession>
<dbReference type="AlphaFoldDB" id="A0A834IEA7"/>
<dbReference type="Proteomes" id="UP000625711">
    <property type="component" value="Unassembled WGS sequence"/>
</dbReference>
<name>A0A834IEA7_RHYFE</name>
<reference evidence="1" key="1">
    <citation type="submission" date="2020-08" db="EMBL/GenBank/DDBJ databases">
        <title>Genome sequencing and assembly of the red palm weevil Rhynchophorus ferrugineus.</title>
        <authorList>
            <person name="Dias G.B."/>
            <person name="Bergman C.M."/>
            <person name="Manee M."/>
        </authorList>
    </citation>
    <scope>NUCLEOTIDE SEQUENCE</scope>
    <source>
        <strain evidence="1">AA-2017</strain>
        <tissue evidence="1">Whole larva</tissue>
    </source>
</reference>